<gene>
    <name evidence="1 4" type="primary">sfsA</name>
    <name evidence="4" type="ORF">IAC13_01685</name>
</gene>
<reference evidence="4" key="1">
    <citation type="submission" date="2020-10" db="EMBL/GenBank/DDBJ databases">
        <authorList>
            <person name="Gilroy R."/>
        </authorList>
    </citation>
    <scope>NUCLEOTIDE SEQUENCE</scope>
    <source>
        <strain evidence="4">E3-2379</strain>
    </source>
</reference>
<feature type="domain" description="Sugar fermentation stimulation protein C-terminal" evidence="2">
    <location>
        <begin position="80"/>
        <end position="214"/>
    </location>
</feature>
<dbReference type="PANTHER" id="PTHR30545:SF2">
    <property type="entry name" value="SUGAR FERMENTATION STIMULATION PROTEIN A"/>
    <property type="match status" value="1"/>
</dbReference>
<dbReference type="CDD" id="cd22359">
    <property type="entry name" value="SfsA-like_bacterial"/>
    <property type="match status" value="1"/>
</dbReference>
<dbReference type="NCBIfam" id="TIGR00230">
    <property type="entry name" value="sfsA"/>
    <property type="match status" value="1"/>
</dbReference>
<organism evidence="4 5">
    <name type="scientific">Candidatus Scybalomonas excrementavium</name>
    <dbReference type="NCBI Taxonomy" id="2840943"/>
    <lineage>
        <taxon>Bacteria</taxon>
        <taxon>Bacillati</taxon>
        <taxon>Bacillota</taxon>
        <taxon>Clostridia</taxon>
        <taxon>Lachnospirales</taxon>
        <taxon>Lachnospiraceae</taxon>
        <taxon>Lachnospiraceae incertae sedis</taxon>
        <taxon>Candidatus Scybalomonas</taxon>
    </lineage>
</organism>
<feature type="domain" description="SfsA N-terminal OB" evidence="3">
    <location>
        <begin position="12"/>
        <end position="76"/>
    </location>
</feature>
<dbReference type="InterPro" id="IPR005224">
    <property type="entry name" value="SfsA"/>
</dbReference>
<evidence type="ECO:0000259" key="3">
    <source>
        <dbReference type="Pfam" id="PF17746"/>
    </source>
</evidence>
<protein>
    <recommendedName>
        <fullName evidence="1">Sugar fermentation stimulation protein homolog</fullName>
    </recommendedName>
</protein>
<dbReference type="EMBL" id="JADIML010000051">
    <property type="protein sequence ID" value="MBO8462624.1"/>
    <property type="molecule type" value="Genomic_DNA"/>
</dbReference>
<evidence type="ECO:0000259" key="2">
    <source>
        <dbReference type="Pfam" id="PF03749"/>
    </source>
</evidence>
<dbReference type="Gene3D" id="2.40.50.580">
    <property type="match status" value="1"/>
</dbReference>
<sequence length="230" mass="26670">MKYKNIRQGIFLSRPNRFIAYVELDGEVVKCHVKNTGRCKELLIEGVTVFLEEHDNPNRKTKYSLIGVKKGDILINMDSQAPNKVVEEWLKEGGLYANPSLVKREKTYGNSRFDFYVEAGEKRCFIEVKGVTLEEEQIAKFPDAPTERGIKHIKELCDCRKDGYEAYIIFVIQLKGIVKFEPNIQTQPEFQQALMKAKREGVHILAYDCFVTQDELWIDQKIDVDLKENM</sequence>
<dbReference type="AlphaFoldDB" id="A0A9D9HZU4"/>
<reference evidence="4" key="2">
    <citation type="journal article" date="2021" name="PeerJ">
        <title>Extensive microbial diversity within the chicken gut microbiome revealed by metagenomics and culture.</title>
        <authorList>
            <person name="Gilroy R."/>
            <person name="Ravi A."/>
            <person name="Getino M."/>
            <person name="Pursley I."/>
            <person name="Horton D.L."/>
            <person name="Alikhan N.F."/>
            <person name="Baker D."/>
            <person name="Gharbi K."/>
            <person name="Hall N."/>
            <person name="Watson M."/>
            <person name="Adriaenssens E.M."/>
            <person name="Foster-Nyarko E."/>
            <person name="Jarju S."/>
            <person name="Secka A."/>
            <person name="Antonio M."/>
            <person name="Oren A."/>
            <person name="Chaudhuri R.R."/>
            <person name="La Ragione R."/>
            <person name="Hildebrand F."/>
            <person name="Pallen M.J."/>
        </authorList>
    </citation>
    <scope>NUCLEOTIDE SEQUENCE</scope>
    <source>
        <strain evidence="4">E3-2379</strain>
    </source>
</reference>
<dbReference type="InterPro" id="IPR040452">
    <property type="entry name" value="SfsA_C"/>
</dbReference>
<comment type="caution">
    <text evidence="4">The sequence shown here is derived from an EMBL/GenBank/DDBJ whole genome shotgun (WGS) entry which is preliminary data.</text>
</comment>
<proteinExistence type="inferred from homology"/>
<dbReference type="GO" id="GO:0003677">
    <property type="term" value="F:DNA binding"/>
    <property type="evidence" value="ECO:0007669"/>
    <property type="project" value="InterPro"/>
</dbReference>
<dbReference type="Proteomes" id="UP000823618">
    <property type="component" value="Unassembled WGS sequence"/>
</dbReference>
<dbReference type="HAMAP" id="MF_00095">
    <property type="entry name" value="SfsA"/>
    <property type="match status" value="1"/>
</dbReference>
<name>A0A9D9HZU4_9FIRM</name>
<evidence type="ECO:0000256" key="1">
    <source>
        <dbReference type="HAMAP-Rule" id="MF_00095"/>
    </source>
</evidence>
<dbReference type="Pfam" id="PF17746">
    <property type="entry name" value="SfsA_N"/>
    <property type="match status" value="1"/>
</dbReference>
<dbReference type="Gene3D" id="3.40.1350.60">
    <property type="match status" value="1"/>
</dbReference>
<dbReference type="InterPro" id="IPR041465">
    <property type="entry name" value="SfsA_N"/>
</dbReference>
<dbReference type="PANTHER" id="PTHR30545">
    <property type="entry name" value="SUGAR FERMENTATION STIMULATION PROTEIN A"/>
    <property type="match status" value="1"/>
</dbReference>
<dbReference type="Pfam" id="PF03749">
    <property type="entry name" value="SfsA"/>
    <property type="match status" value="1"/>
</dbReference>
<comment type="similarity">
    <text evidence="1">Belongs to the SfsA family.</text>
</comment>
<accession>A0A9D9HZU4</accession>
<evidence type="ECO:0000313" key="5">
    <source>
        <dbReference type="Proteomes" id="UP000823618"/>
    </source>
</evidence>
<evidence type="ECO:0000313" key="4">
    <source>
        <dbReference type="EMBL" id="MBO8462624.1"/>
    </source>
</evidence>